<evidence type="ECO:0000313" key="3">
    <source>
        <dbReference type="Proteomes" id="UP000823736"/>
    </source>
</evidence>
<dbReference type="EMBL" id="JAGGLC010000001">
    <property type="protein sequence ID" value="MBP1985916.1"/>
    <property type="molecule type" value="Genomic_DNA"/>
</dbReference>
<comment type="caution">
    <text evidence="2">The sequence shown here is derived from an EMBL/GenBank/DDBJ whole genome shotgun (WGS) entry which is preliminary data.</text>
</comment>
<proteinExistence type="predicted"/>
<name>A0A8T4GST3_9EURY</name>
<accession>A0A8T4GST3</accession>
<dbReference type="Proteomes" id="UP000823736">
    <property type="component" value="Unassembled WGS sequence"/>
</dbReference>
<dbReference type="AlphaFoldDB" id="A0A8T4GST3"/>
<evidence type="ECO:0000256" key="1">
    <source>
        <dbReference type="SAM" id="MobiDB-lite"/>
    </source>
</evidence>
<feature type="region of interest" description="Disordered" evidence="1">
    <location>
        <begin position="23"/>
        <end position="53"/>
    </location>
</feature>
<keyword evidence="3" id="KW-1185">Reference proteome</keyword>
<organism evidence="2 3">
    <name type="scientific">Halolamina salifodinae</name>
    <dbReference type="NCBI Taxonomy" id="1202767"/>
    <lineage>
        <taxon>Archaea</taxon>
        <taxon>Methanobacteriati</taxon>
        <taxon>Methanobacteriota</taxon>
        <taxon>Stenosarchaea group</taxon>
        <taxon>Halobacteria</taxon>
        <taxon>Halobacteriales</taxon>
        <taxon>Haloferacaceae</taxon>
    </lineage>
</organism>
<evidence type="ECO:0008006" key="4">
    <source>
        <dbReference type="Google" id="ProtNLM"/>
    </source>
</evidence>
<dbReference type="OrthoDB" id="346444at2157"/>
<protein>
    <recommendedName>
        <fullName evidence="4">CARDB domain-containing protein</fullName>
    </recommendedName>
</protein>
<dbReference type="PROSITE" id="PS51318">
    <property type="entry name" value="TAT"/>
    <property type="match status" value="1"/>
</dbReference>
<dbReference type="InterPro" id="IPR006311">
    <property type="entry name" value="TAT_signal"/>
</dbReference>
<gene>
    <name evidence="2" type="ORF">J2753_000389</name>
</gene>
<sequence>MSLQNLSRRRLLVGGVAAVTGTAGCSGSARTEADGTTEPSPESVDSPSPTGTPAARLAELTVAEFILYPLSGTHPHVHRKAGRQYVVVRLSTELDRGAATEAVALELDGEAVGLASRQPVPWRKDTVDVAFAVAKDRTVGSGELQSRGSTLRTLSAETISRLNEPPEFDVGEPSVSPAEIGAVETEQATVSFTVANRGDGAGTFGASLSENYVSGSKLVTASLQPGEERELTPSIRIRGEGDVAHVRLDWGVDQWVTEIPVAGTETA</sequence>
<evidence type="ECO:0000313" key="2">
    <source>
        <dbReference type="EMBL" id="MBP1985916.1"/>
    </source>
</evidence>
<feature type="compositionally biased region" description="Low complexity" evidence="1">
    <location>
        <begin position="36"/>
        <end position="49"/>
    </location>
</feature>
<reference evidence="2" key="1">
    <citation type="submission" date="2021-03" db="EMBL/GenBank/DDBJ databases">
        <title>Genomic Encyclopedia of Type Strains, Phase IV (KMG-IV): sequencing the most valuable type-strain genomes for metagenomic binning, comparative biology and taxonomic classification.</title>
        <authorList>
            <person name="Goeker M."/>
        </authorList>
    </citation>
    <scope>NUCLEOTIDE SEQUENCE</scope>
    <source>
        <strain evidence="2">DSM 26232</strain>
    </source>
</reference>
<dbReference type="RefSeq" id="WP_209489932.1">
    <property type="nucleotide sequence ID" value="NZ_JAGGLC010000001.1"/>
</dbReference>